<dbReference type="SUPFAM" id="SSF53850">
    <property type="entry name" value="Periplasmic binding protein-like II"/>
    <property type="match status" value="1"/>
</dbReference>
<evidence type="ECO:0000313" key="10">
    <source>
        <dbReference type="EMBL" id="SHO66993.1"/>
    </source>
</evidence>
<dbReference type="OrthoDB" id="2509690at2"/>
<dbReference type="Proteomes" id="UP000186406">
    <property type="component" value="Unassembled WGS sequence"/>
</dbReference>
<keyword evidence="7" id="KW-0574">Periplasm</keyword>
<dbReference type="Pfam" id="PF01547">
    <property type="entry name" value="SBP_bac_1"/>
    <property type="match status" value="1"/>
</dbReference>
<evidence type="ECO:0000313" key="11">
    <source>
        <dbReference type="Proteomes" id="UP000186406"/>
    </source>
</evidence>
<dbReference type="PANTHER" id="PTHR43649:SF31">
    <property type="entry name" value="SN-GLYCEROL-3-PHOSPHATE-BINDING PERIPLASMIC PROTEIN UGPB"/>
    <property type="match status" value="1"/>
</dbReference>
<evidence type="ECO:0000256" key="7">
    <source>
        <dbReference type="ARBA" id="ARBA00022764"/>
    </source>
</evidence>
<evidence type="ECO:0000256" key="4">
    <source>
        <dbReference type="ARBA" id="ARBA00017470"/>
    </source>
</evidence>
<accession>A0A1M7ZQ01</accession>
<dbReference type="GO" id="GO:0042597">
    <property type="term" value="C:periplasmic space"/>
    <property type="evidence" value="ECO:0007669"/>
    <property type="project" value="UniProtKB-SubCell"/>
</dbReference>
<keyword evidence="5" id="KW-0813">Transport</keyword>
<evidence type="ECO:0000256" key="5">
    <source>
        <dbReference type="ARBA" id="ARBA00022448"/>
    </source>
</evidence>
<comment type="similarity">
    <text evidence="2">Belongs to the bacterial solute-binding protein 1 family.</text>
</comment>
<dbReference type="EMBL" id="FRXO01000009">
    <property type="protein sequence ID" value="SHO66993.1"/>
    <property type="molecule type" value="Genomic_DNA"/>
</dbReference>
<proteinExistence type="inferred from homology"/>
<organism evidence="10 11">
    <name type="scientific">Pseudoxanthobacter soli DSM 19599</name>
    <dbReference type="NCBI Taxonomy" id="1123029"/>
    <lineage>
        <taxon>Bacteria</taxon>
        <taxon>Pseudomonadati</taxon>
        <taxon>Pseudomonadota</taxon>
        <taxon>Alphaproteobacteria</taxon>
        <taxon>Hyphomicrobiales</taxon>
        <taxon>Segnochrobactraceae</taxon>
        <taxon>Pseudoxanthobacter</taxon>
    </lineage>
</organism>
<evidence type="ECO:0000256" key="8">
    <source>
        <dbReference type="ARBA" id="ARBA00034473"/>
    </source>
</evidence>
<dbReference type="Gene3D" id="3.40.190.10">
    <property type="entry name" value="Periplasmic binding protein-like II"/>
    <property type="match status" value="1"/>
</dbReference>
<dbReference type="InterPro" id="IPR050490">
    <property type="entry name" value="Bact_solute-bd_prot1"/>
</dbReference>
<dbReference type="CDD" id="cd14748">
    <property type="entry name" value="PBP2_UgpB"/>
    <property type="match status" value="1"/>
</dbReference>
<sequence length="426" mass="46434">MSKWIQFLAAGCLAAALTGPALAEPITLDVQYAWPSHKRFHDPLAEAFMKAHPDIRIHYLAPAASYTDGQQRVLRGAVTGNLPDVWYSGYSYLNELVRTLEPRGEIVPVSDFLAKESPEWVKENYSGQTLQLGQVQGRQWALPFTASTPIVYYNKDLLDSVGASTDALRSWDGIIATAKKITDGGKADGMSYAANEWGDDWLWQALILNAGGRMMNADNTKVTFGDDSGKTAVTLLRRFVSETAMPFLDEDQAIQQFASGKLGIFIGSTAEVRVMGQTIGGKFHFGTAPYPQPANAEGGLPTGGSAAVILTKDAAKRRAAWEFLKFVTGPEGQKIVVLGSGYMPTNLRTAEPDYLGSFYKDNPDWTTSLKQWPIAKPWFGYPGGSGPRIWDEQKVELSKIMRGQVTPEAGLATLVDLTSRLALSGN</sequence>
<dbReference type="InterPro" id="IPR006059">
    <property type="entry name" value="SBP"/>
</dbReference>
<evidence type="ECO:0000256" key="9">
    <source>
        <dbReference type="SAM" id="SignalP"/>
    </source>
</evidence>
<keyword evidence="6 9" id="KW-0732">Signal</keyword>
<dbReference type="RefSeq" id="WP_073631366.1">
    <property type="nucleotide sequence ID" value="NZ_FRXO01000009.1"/>
</dbReference>
<protein>
    <recommendedName>
        <fullName evidence="4">sn-glycerol-3-phosphate-binding periplasmic protein UgpB</fullName>
    </recommendedName>
</protein>
<evidence type="ECO:0000256" key="1">
    <source>
        <dbReference type="ARBA" id="ARBA00004418"/>
    </source>
</evidence>
<feature type="chain" id="PRO_5009930017" description="sn-glycerol-3-phosphate-binding periplasmic protein UgpB" evidence="9">
    <location>
        <begin position="24"/>
        <end position="426"/>
    </location>
</feature>
<comment type="subcellular location">
    <subcellularLocation>
        <location evidence="1">Periplasm</location>
    </subcellularLocation>
</comment>
<comment type="function">
    <text evidence="8">Part of the ABC transporter complex UgpBAEC involved in sn-glycerol-3-phosphate (G3P) import. Binds G3P.</text>
</comment>
<evidence type="ECO:0000256" key="6">
    <source>
        <dbReference type="ARBA" id="ARBA00022729"/>
    </source>
</evidence>
<dbReference type="STRING" id="1123029.SAMN02745172_03655"/>
<evidence type="ECO:0000256" key="3">
    <source>
        <dbReference type="ARBA" id="ARBA00011557"/>
    </source>
</evidence>
<gene>
    <name evidence="10" type="ORF">SAMN02745172_03655</name>
</gene>
<comment type="subunit">
    <text evidence="3">The complex is composed of two ATP-binding proteins (UgpC), two transmembrane proteins (UgpA and UgpE) and a solute-binding protein (UgpB).</text>
</comment>
<name>A0A1M7ZQ01_9HYPH</name>
<reference evidence="10 11" key="1">
    <citation type="submission" date="2016-12" db="EMBL/GenBank/DDBJ databases">
        <authorList>
            <person name="Song W.-J."/>
            <person name="Kurnit D.M."/>
        </authorList>
    </citation>
    <scope>NUCLEOTIDE SEQUENCE [LARGE SCALE GENOMIC DNA]</scope>
    <source>
        <strain evidence="10 11">DSM 19599</strain>
    </source>
</reference>
<feature type="signal peptide" evidence="9">
    <location>
        <begin position="1"/>
        <end position="23"/>
    </location>
</feature>
<keyword evidence="10" id="KW-0762">Sugar transport</keyword>
<dbReference type="PANTHER" id="PTHR43649">
    <property type="entry name" value="ARABINOSE-BINDING PROTEIN-RELATED"/>
    <property type="match status" value="1"/>
</dbReference>
<dbReference type="AlphaFoldDB" id="A0A1M7ZQ01"/>
<evidence type="ECO:0000256" key="2">
    <source>
        <dbReference type="ARBA" id="ARBA00008520"/>
    </source>
</evidence>
<keyword evidence="11" id="KW-1185">Reference proteome</keyword>